<evidence type="ECO:0000256" key="12">
    <source>
        <dbReference type="ARBA" id="ARBA00031464"/>
    </source>
</evidence>
<keyword evidence="8 13" id="KW-0418">Kinase</keyword>
<dbReference type="GO" id="GO:0005524">
    <property type="term" value="F:ATP binding"/>
    <property type="evidence" value="ECO:0007669"/>
    <property type="project" value="UniProtKB-UniRule"/>
</dbReference>
<evidence type="ECO:0000256" key="8">
    <source>
        <dbReference type="ARBA" id="ARBA00022777"/>
    </source>
</evidence>
<comment type="function">
    <text evidence="2 13 14">Catalyzes the synthesis of activated sulfate.</text>
</comment>
<reference evidence="17" key="1">
    <citation type="submission" date="2017-08" db="EMBL/GenBank/DDBJ databases">
        <title>A dynamic microbial community with high functional redundancy inhabits the cold, oxic subseafloor aquifer.</title>
        <authorList>
            <person name="Tully B.J."/>
            <person name="Wheat C.G."/>
            <person name="Glazer B.T."/>
            <person name="Huber J.A."/>
        </authorList>
    </citation>
    <scope>NUCLEOTIDE SEQUENCE [LARGE SCALE GENOMIC DNA]</scope>
</reference>
<protein>
    <recommendedName>
        <fullName evidence="5 13">Adenylyl-sulfate kinase</fullName>
        <ecNumber evidence="5 13">2.7.1.25</ecNumber>
    </recommendedName>
    <alternativeName>
        <fullName evidence="11 13">APS kinase</fullName>
    </alternativeName>
    <alternativeName>
        <fullName evidence="12 13">ATP adenosine-5'-phosphosulfate 3'-phosphotransferase</fullName>
    </alternativeName>
    <alternativeName>
        <fullName evidence="10 13">Adenosine-5'-phosphosulfate kinase</fullName>
    </alternativeName>
</protein>
<dbReference type="FunFam" id="3.40.50.300:FF:000212">
    <property type="entry name" value="Adenylyl-sulfate kinase"/>
    <property type="match status" value="1"/>
</dbReference>
<evidence type="ECO:0000256" key="14">
    <source>
        <dbReference type="RuleBase" id="RU004347"/>
    </source>
</evidence>
<comment type="similarity">
    <text evidence="4 13 14">Belongs to the APS kinase family.</text>
</comment>
<comment type="catalytic activity">
    <reaction evidence="1 13 14">
        <text>adenosine 5'-phosphosulfate + ATP = 3'-phosphoadenylyl sulfate + ADP + H(+)</text>
        <dbReference type="Rhea" id="RHEA:24152"/>
        <dbReference type="ChEBI" id="CHEBI:15378"/>
        <dbReference type="ChEBI" id="CHEBI:30616"/>
        <dbReference type="ChEBI" id="CHEBI:58243"/>
        <dbReference type="ChEBI" id="CHEBI:58339"/>
        <dbReference type="ChEBI" id="CHEBI:456216"/>
        <dbReference type="EC" id="2.7.1.25"/>
    </reaction>
</comment>
<dbReference type="AlphaFoldDB" id="A0A2A5C7Q6"/>
<evidence type="ECO:0000256" key="5">
    <source>
        <dbReference type="ARBA" id="ARBA00012121"/>
    </source>
</evidence>
<evidence type="ECO:0000256" key="2">
    <source>
        <dbReference type="ARBA" id="ARBA00002632"/>
    </source>
</evidence>
<keyword evidence="13" id="KW-0597">Phosphoprotein</keyword>
<dbReference type="PANTHER" id="PTHR11055:SF1">
    <property type="entry name" value="PAPS SYNTHETASE, ISOFORM D"/>
    <property type="match status" value="1"/>
</dbReference>
<dbReference type="UniPathway" id="UPA00140">
    <property type="reaction ID" value="UER00205"/>
</dbReference>
<dbReference type="GO" id="GO:0000103">
    <property type="term" value="P:sulfate assimilation"/>
    <property type="evidence" value="ECO:0007669"/>
    <property type="project" value="UniProtKB-UniRule"/>
</dbReference>
<evidence type="ECO:0000259" key="15">
    <source>
        <dbReference type="Pfam" id="PF01583"/>
    </source>
</evidence>
<organism evidence="16 17">
    <name type="scientific">SAR86 cluster bacterium</name>
    <dbReference type="NCBI Taxonomy" id="2030880"/>
    <lineage>
        <taxon>Bacteria</taxon>
        <taxon>Pseudomonadati</taxon>
        <taxon>Pseudomonadota</taxon>
        <taxon>Gammaproteobacteria</taxon>
        <taxon>SAR86 cluster</taxon>
    </lineage>
</organism>
<dbReference type="InterPro" id="IPR002891">
    <property type="entry name" value="APS"/>
</dbReference>
<dbReference type="GO" id="GO:0070814">
    <property type="term" value="P:hydrogen sulfide biosynthetic process"/>
    <property type="evidence" value="ECO:0007669"/>
    <property type="project" value="UniProtKB-UniRule"/>
</dbReference>
<evidence type="ECO:0000256" key="6">
    <source>
        <dbReference type="ARBA" id="ARBA00022679"/>
    </source>
</evidence>
<dbReference type="HAMAP" id="MF_00065">
    <property type="entry name" value="Adenylyl_sulf_kinase"/>
    <property type="match status" value="1"/>
</dbReference>
<evidence type="ECO:0000256" key="10">
    <source>
        <dbReference type="ARBA" id="ARBA00029724"/>
    </source>
</evidence>
<dbReference type="Proteomes" id="UP000228987">
    <property type="component" value="Unassembled WGS sequence"/>
</dbReference>
<evidence type="ECO:0000256" key="13">
    <source>
        <dbReference type="HAMAP-Rule" id="MF_00065"/>
    </source>
</evidence>
<dbReference type="GO" id="GO:0004020">
    <property type="term" value="F:adenylylsulfate kinase activity"/>
    <property type="evidence" value="ECO:0007669"/>
    <property type="project" value="UniProtKB-UniRule"/>
</dbReference>
<sequence>MTENFKHKSTNIVWHESRVSRKFRQEIFAQQGTTLWFTGLSGSGKSTLAFTLEHKLIEAKFKSYVLDGDNIRHGLNNNLGFTDADREENIRRVGEVSKLFADAGLIVLSSFISPFKKDRQLVRKIHADAGLNFVEIYIDTPLAICEERDPKQLYAKARRGEIPNFTGISSPYEEPDDAEIIIPVSNTPEQSSQQILEYLKLHQIIKH</sequence>
<proteinExistence type="inferred from homology"/>
<feature type="binding site" evidence="13">
    <location>
        <begin position="39"/>
        <end position="46"/>
    </location>
    <ligand>
        <name>ATP</name>
        <dbReference type="ChEBI" id="CHEBI:30616"/>
    </ligand>
</feature>
<dbReference type="NCBIfam" id="NF003013">
    <property type="entry name" value="PRK03846.1"/>
    <property type="match status" value="1"/>
</dbReference>
<dbReference type="PANTHER" id="PTHR11055">
    <property type="entry name" value="BIFUNCTIONAL 3'-PHOSPHOADENOSINE 5'-PHOSPHOSULFATE SYNTHASE"/>
    <property type="match status" value="1"/>
</dbReference>
<evidence type="ECO:0000256" key="9">
    <source>
        <dbReference type="ARBA" id="ARBA00022840"/>
    </source>
</evidence>
<evidence type="ECO:0000313" key="17">
    <source>
        <dbReference type="Proteomes" id="UP000228987"/>
    </source>
</evidence>
<accession>A0A2A5C7Q6</accession>
<dbReference type="EC" id="2.7.1.25" evidence="5 13"/>
<dbReference type="InterPro" id="IPR059117">
    <property type="entry name" value="APS_kinase_dom"/>
</dbReference>
<comment type="pathway">
    <text evidence="3 13 14">Sulfur metabolism; hydrogen sulfide biosynthesis; sulfite from sulfate: step 2/3.</text>
</comment>
<dbReference type="Pfam" id="PF01583">
    <property type="entry name" value="APS_kinase"/>
    <property type="match status" value="1"/>
</dbReference>
<dbReference type="Gene3D" id="3.40.50.300">
    <property type="entry name" value="P-loop containing nucleotide triphosphate hydrolases"/>
    <property type="match status" value="1"/>
</dbReference>
<comment type="caution">
    <text evidence="16">The sequence shown here is derived from an EMBL/GenBank/DDBJ whole genome shotgun (WGS) entry which is preliminary data.</text>
</comment>
<dbReference type="EMBL" id="NVWI01000014">
    <property type="protein sequence ID" value="PCJ39508.1"/>
    <property type="molecule type" value="Genomic_DNA"/>
</dbReference>
<feature type="domain" description="APS kinase" evidence="15">
    <location>
        <begin position="31"/>
        <end position="182"/>
    </location>
</feature>
<evidence type="ECO:0000256" key="7">
    <source>
        <dbReference type="ARBA" id="ARBA00022741"/>
    </source>
</evidence>
<keyword evidence="6 13" id="KW-0808">Transferase</keyword>
<dbReference type="CDD" id="cd02027">
    <property type="entry name" value="APSK"/>
    <property type="match status" value="1"/>
</dbReference>
<name>A0A2A5C7Q6_9GAMM</name>
<dbReference type="NCBIfam" id="TIGR00455">
    <property type="entry name" value="apsK"/>
    <property type="match status" value="1"/>
</dbReference>
<evidence type="ECO:0000256" key="1">
    <source>
        <dbReference type="ARBA" id="ARBA00001823"/>
    </source>
</evidence>
<dbReference type="SUPFAM" id="SSF52540">
    <property type="entry name" value="P-loop containing nucleoside triphosphate hydrolases"/>
    <property type="match status" value="1"/>
</dbReference>
<keyword evidence="9 13" id="KW-0067">ATP-binding</keyword>
<evidence type="ECO:0000256" key="3">
    <source>
        <dbReference type="ARBA" id="ARBA00004806"/>
    </source>
</evidence>
<dbReference type="InterPro" id="IPR027417">
    <property type="entry name" value="P-loop_NTPase"/>
</dbReference>
<keyword evidence="7 13" id="KW-0547">Nucleotide-binding</keyword>
<gene>
    <name evidence="13 16" type="primary">cysC</name>
    <name evidence="16" type="ORF">COA71_13700</name>
</gene>
<evidence type="ECO:0000256" key="11">
    <source>
        <dbReference type="ARBA" id="ARBA00031393"/>
    </source>
</evidence>
<feature type="active site" description="Phosphoserine intermediate" evidence="13">
    <location>
        <position position="113"/>
    </location>
</feature>
<evidence type="ECO:0000313" key="16">
    <source>
        <dbReference type="EMBL" id="PCJ39508.1"/>
    </source>
</evidence>
<evidence type="ECO:0000256" key="4">
    <source>
        <dbReference type="ARBA" id="ARBA00007008"/>
    </source>
</evidence>